<evidence type="ECO:0000256" key="1">
    <source>
        <dbReference type="SAM" id="Phobius"/>
    </source>
</evidence>
<dbReference type="STRING" id="356829.BITS_0652"/>
<gene>
    <name evidence="2" type="ORF">BITS_0652</name>
</gene>
<dbReference type="Proteomes" id="UP000029080">
    <property type="component" value="Unassembled WGS sequence"/>
</dbReference>
<dbReference type="RefSeq" id="WP_051264358.1">
    <property type="nucleotide sequence ID" value="NZ_JGZU01000004.1"/>
</dbReference>
<feature type="transmembrane region" description="Helical" evidence="1">
    <location>
        <begin position="172"/>
        <end position="196"/>
    </location>
</feature>
<sequence length="218" mass="23373">MAATQPMNMEENVFSTWLNSIRRSMRWRTVDIATASLIAVASGLVFWIVDFLIPAPYALLSAVVPGLGGTLNGFWYIGGVIAMLIVRKPGAAIYAETLGAALELLLGNQWGAGGSLVTGIIQGAFTEIVFLIAAYRIWNIWIAMVAGASTAVGGFVYTAVTEYIGMPVDGMYLAAYFAANLVSGIVISGALMWWLFTAIAKTGILEQFESGRSLMQEE</sequence>
<dbReference type="Pfam" id="PF09819">
    <property type="entry name" value="ABC_cobalt"/>
    <property type="match status" value="1"/>
</dbReference>
<keyword evidence="3" id="KW-1185">Reference proteome</keyword>
<keyword evidence="1" id="KW-0812">Transmembrane</keyword>
<name>A0A087EI16_9BIFI</name>
<evidence type="ECO:0000313" key="3">
    <source>
        <dbReference type="Proteomes" id="UP000029080"/>
    </source>
</evidence>
<comment type="caution">
    <text evidence="2">The sequence shown here is derived from an EMBL/GenBank/DDBJ whole genome shotgun (WGS) entry which is preliminary data.</text>
</comment>
<dbReference type="PIRSF" id="PIRSF037394">
    <property type="entry name" value="ABC_thiamine-permease_YkoE_prd"/>
    <property type="match status" value="1"/>
</dbReference>
<dbReference type="AlphaFoldDB" id="A0A087EI16"/>
<feature type="transmembrane region" description="Helical" evidence="1">
    <location>
        <begin position="32"/>
        <end position="53"/>
    </location>
</feature>
<evidence type="ECO:0000313" key="2">
    <source>
        <dbReference type="EMBL" id="KFJ07417.1"/>
    </source>
</evidence>
<organism evidence="2 3">
    <name type="scientific">Bifidobacterium tsurumiense</name>
    <dbReference type="NCBI Taxonomy" id="356829"/>
    <lineage>
        <taxon>Bacteria</taxon>
        <taxon>Bacillati</taxon>
        <taxon>Actinomycetota</taxon>
        <taxon>Actinomycetes</taxon>
        <taxon>Bifidobacteriales</taxon>
        <taxon>Bifidobacteriaceae</taxon>
        <taxon>Bifidobacterium</taxon>
    </lineage>
</organism>
<feature type="transmembrane region" description="Helical" evidence="1">
    <location>
        <begin position="59"/>
        <end position="86"/>
    </location>
</feature>
<keyword evidence="1" id="KW-1133">Transmembrane helix</keyword>
<reference evidence="2 3" key="1">
    <citation type="submission" date="2014-03" db="EMBL/GenBank/DDBJ databases">
        <title>Genomics of Bifidobacteria.</title>
        <authorList>
            <person name="Ventura M."/>
            <person name="Milani C."/>
            <person name="Lugli G.A."/>
        </authorList>
    </citation>
    <scope>NUCLEOTIDE SEQUENCE [LARGE SCALE GENOMIC DNA]</scope>
    <source>
        <strain evidence="2 3">JCM 13495</strain>
    </source>
</reference>
<dbReference type="InterPro" id="IPR017195">
    <property type="entry name" value="ABC_thiamin-permease_prd"/>
</dbReference>
<accession>A0A087EI16</accession>
<keyword evidence="1" id="KW-0472">Membrane</keyword>
<feature type="transmembrane region" description="Helical" evidence="1">
    <location>
        <begin position="140"/>
        <end position="160"/>
    </location>
</feature>
<dbReference type="eggNOG" id="COG4721">
    <property type="taxonomic scope" value="Bacteria"/>
</dbReference>
<proteinExistence type="predicted"/>
<protein>
    <submittedName>
        <fullName evidence="2">Putative membrane protein</fullName>
    </submittedName>
</protein>
<dbReference type="EMBL" id="JGZU01000004">
    <property type="protein sequence ID" value="KFJ07417.1"/>
    <property type="molecule type" value="Genomic_DNA"/>
</dbReference>